<dbReference type="Proteomes" id="UP001203207">
    <property type="component" value="Unassembled WGS sequence"/>
</dbReference>
<reference evidence="2" key="1">
    <citation type="journal article" date="2022" name="Syst. Appl. Microbiol.">
        <title>Natronocalculus amylovorans gen. nov., sp. nov., and Natranaeroarchaeum aerophilus sp. nov., dominant culturable amylolytic natronoarchaea from hypersaline soda lakes in southwestern Siberia.</title>
        <authorList>
            <person name="Sorokin D.Y."/>
            <person name="Elcheninov A.G."/>
            <person name="Khizhniak T.V."/>
            <person name="Koenen M."/>
            <person name="Bale N.J."/>
            <person name="Damste J.S.S."/>
            <person name="Kublanov I.V."/>
        </authorList>
    </citation>
    <scope>NUCLEOTIDE SEQUENCE</scope>
    <source>
        <strain evidence="2">AArc-St2</strain>
    </source>
</reference>
<evidence type="ECO:0000313" key="2">
    <source>
        <dbReference type="EMBL" id="MCL9815527.1"/>
    </source>
</evidence>
<accession>A0AAE3FTU3</accession>
<dbReference type="RefSeq" id="WP_250582331.1">
    <property type="nucleotide sequence ID" value="NZ_JAKRVX010000001.1"/>
</dbReference>
<feature type="transmembrane region" description="Helical" evidence="1">
    <location>
        <begin position="12"/>
        <end position="30"/>
    </location>
</feature>
<proteinExistence type="predicted"/>
<dbReference type="AlphaFoldDB" id="A0AAE3FTU3"/>
<feature type="transmembrane region" description="Helical" evidence="1">
    <location>
        <begin position="36"/>
        <end position="53"/>
    </location>
</feature>
<evidence type="ECO:0000313" key="3">
    <source>
        <dbReference type="Proteomes" id="UP001203207"/>
    </source>
</evidence>
<dbReference type="EMBL" id="JAKRVX010000001">
    <property type="protein sequence ID" value="MCL9815527.1"/>
    <property type="molecule type" value="Genomic_DNA"/>
</dbReference>
<dbReference type="Pfam" id="PF23933">
    <property type="entry name" value="DUF7269"/>
    <property type="match status" value="1"/>
</dbReference>
<keyword evidence="1" id="KW-0812">Transmembrane</keyword>
<keyword evidence="1" id="KW-1133">Transmembrane helix</keyword>
<dbReference type="InterPro" id="IPR055693">
    <property type="entry name" value="DUF7269"/>
</dbReference>
<gene>
    <name evidence="2" type="ORF">AArcSt2_01065</name>
</gene>
<organism evidence="2 3">
    <name type="scientific">Natronocalculus amylovorans</name>
    <dbReference type="NCBI Taxonomy" id="2917812"/>
    <lineage>
        <taxon>Archaea</taxon>
        <taxon>Methanobacteriati</taxon>
        <taxon>Methanobacteriota</taxon>
        <taxon>Stenosarchaea group</taxon>
        <taxon>Halobacteria</taxon>
        <taxon>Halobacteriales</taxon>
        <taxon>Haloferacaceae</taxon>
        <taxon>Natronocalculus</taxon>
    </lineage>
</organism>
<comment type="caution">
    <text evidence="2">The sequence shown here is derived from an EMBL/GenBank/DDBJ whole genome shotgun (WGS) entry which is preliminary data.</text>
</comment>
<protein>
    <submittedName>
        <fullName evidence="2">Uncharacterized protein</fullName>
    </submittedName>
</protein>
<name>A0AAE3FTU3_9EURY</name>
<sequence>MSTTAQRLSVGWVAVFGVLTIGVGFTALLVADVSELLTLTGTFLTLVGLFALVQGVRYTLSGKETDRAHITLGDPEQRKAAPSPGSALTDDVAVIVAGGRSAANRRRKLRTKLRALAVQSLVARRGLSEQNALSKVDTREWPTDRLAVTFLSNTPYPPRDRVRAVLFRQSLDRIAIDRTVTEIETLWNEDEQQQLADRRTK</sequence>
<reference evidence="2" key="2">
    <citation type="submission" date="2022-02" db="EMBL/GenBank/DDBJ databases">
        <authorList>
            <person name="Elcheninov A.G."/>
            <person name="Sorokin D.Y."/>
            <person name="Kublanov I.V."/>
        </authorList>
    </citation>
    <scope>NUCLEOTIDE SEQUENCE</scope>
    <source>
        <strain evidence="2">AArc-St2</strain>
    </source>
</reference>
<keyword evidence="3" id="KW-1185">Reference proteome</keyword>
<evidence type="ECO:0000256" key="1">
    <source>
        <dbReference type="SAM" id="Phobius"/>
    </source>
</evidence>
<keyword evidence="1" id="KW-0472">Membrane</keyword>